<dbReference type="InterPro" id="IPR008991">
    <property type="entry name" value="Translation_prot_SH3-like_sf"/>
</dbReference>
<comment type="similarity">
    <text evidence="1">Belongs to the universal ribosomal protein uL24 family.</text>
</comment>
<dbReference type="SUPFAM" id="SSF50104">
    <property type="entry name" value="Translation proteins SH3-like domain"/>
    <property type="match status" value="1"/>
</dbReference>
<dbReference type="STRING" id="1071381.G8BSG5"/>
<dbReference type="KEGG" id="tpf:TPHA_0D01460"/>
<dbReference type="HOGENOM" id="CLU_046293_0_0_1"/>
<dbReference type="OrthoDB" id="359154at2759"/>
<reference evidence="2 3" key="1">
    <citation type="journal article" date="2011" name="Proc. Natl. Acad. Sci. U.S.A.">
        <title>Evolutionary erosion of yeast sex chromosomes by mating-type switching accidents.</title>
        <authorList>
            <person name="Gordon J.L."/>
            <person name="Armisen D."/>
            <person name="Proux-Wera E."/>
            <person name="Oheigeartaigh S.S."/>
            <person name="Byrne K.P."/>
            <person name="Wolfe K.H."/>
        </authorList>
    </citation>
    <scope>NUCLEOTIDE SEQUENCE [LARGE SCALE GENOMIC DNA]</scope>
    <source>
        <strain evidence="3">ATCC 24235 / CBS 4417 / NBRC 1672 / NRRL Y-8282 / UCD 70-5</strain>
    </source>
</reference>
<evidence type="ECO:0000313" key="3">
    <source>
        <dbReference type="Proteomes" id="UP000005666"/>
    </source>
</evidence>
<dbReference type="GeneID" id="11534301"/>
<protein>
    <recommendedName>
        <fullName evidence="4">KOW domain-containing protein</fullName>
    </recommendedName>
</protein>
<organism evidence="2 3">
    <name type="scientific">Tetrapisispora phaffii (strain ATCC 24235 / CBS 4417 / NBRC 1672 / NRRL Y-8282 / UCD 70-5)</name>
    <name type="common">Yeast</name>
    <name type="synonym">Fabospora phaffii</name>
    <dbReference type="NCBI Taxonomy" id="1071381"/>
    <lineage>
        <taxon>Eukaryota</taxon>
        <taxon>Fungi</taxon>
        <taxon>Dikarya</taxon>
        <taxon>Ascomycota</taxon>
        <taxon>Saccharomycotina</taxon>
        <taxon>Saccharomycetes</taxon>
        <taxon>Saccharomycetales</taxon>
        <taxon>Saccharomycetaceae</taxon>
        <taxon>Tetrapisispora</taxon>
    </lineage>
</organism>
<dbReference type="InterPro" id="IPR003256">
    <property type="entry name" value="Ribosomal_uL24"/>
</dbReference>
<dbReference type="RefSeq" id="XP_003685220.1">
    <property type="nucleotide sequence ID" value="XM_003685172.1"/>
</dbReference>
<dbReference type="PANTHER" id="PTHR12903">
    <property type="entry name" value="MITOCHONDRIAL RIBOSOMAL PROTEIN L24"/>
    <property type="match status" value="1"/>
</dbReference>
<evidence type="ECO:0000256" key="1">
    <source>
        <dbReference type="ARBA" id="ARBA00010618"/>
    </source>
</evidence>
<dbReference type="Proteomes" id="UP000005666">
    <property type="component" value="Chromosome 4"/>
</dbReference>
<evidence type="ECO:0008006" key="4">
    <source>
        <dbReference type="Google" id="ProtNLM"/>
    </source>
</evidence>
<dbReference type="AlphaFoldDB" id="G8BSG5"/>
<name>G8BSG5_TETPH</name>
<accession>G8BSG5</accession>
<dbReference type="GO" id="GO:0005762">
    <property type="term" value="C:mitochondrial large ribosomal subunit"/>
    <property type="evidence" value="ECO:0007669"/>
    <property type="project" value="EnsemblFungi"/>
</dbReference>
<gene>
    <name evidence="2" type="primary">TPHA0D01460</name>
    <name evidence="2" type="ordered locus">TPHA_0D01460</name>
</gene>
<evidence type="ECO:0000313" key="2">
    <source>
        <dbReference type="EMBL" id="CCE62786.1"/>
    </source>
</evidence>
<dbReference type="Pfam" id="PF22682">
    <property type="entry name" value="Ribosomal_uL24m-like"/>
    <property type="match status" value="1"/>
</dbReference>
<sequence length="292" mass="33190">MSSRYEHLTKISSRILERLNPPKSMKQRSEKLRKLSLPEFLSVGVSPVEKSEMYKTEKDWKFLPGDRVVLLKGSKKGSICYIKSQERSSNGYILDDNGPSKSVPIPKEFWVAGQKSHMLNVPVPVKQSEIKLVADIDDPANPGATKTVAVRDVVFKGNYYDENYKKVLPYRQVSGMPDLIIPWPKPEASKTNSSLGTSPEVAREQTFWVDSIVKNTIPVNAFLTIRNPYSKYRRGTLTSKDIARLVAPKMPLTESKKEYIRDRQKLSQIRRPKLTDAEKEQIGETILKHISS</sequence>
<dbReference type="GO" id="GO:0003735">
    <property type="term" value="F:structural constituent of ribosome"/>
    <property type="evidence" value="ECO:0007669"/>
    <property type="project" value="EnsemblFungi"/>
</dbReference>
<dbReference type="EMBL" id="HE612859">
    <property type="protein sequence ID" value="CCE62786.1"/>
    <property type="molecule type" value="Genomic_DNA"/>
</dbReference>
<proteinExistence type="inferred from homology"/>
<keyword evidence="3" id="KW-1185">Reference proteome</keyword>
<dbReference type="GO" id="GO:0006412">
    <property type="term" value="P:translation"/>
    <property type="evidence" value="ECO:0007669"/>
    <property type="project" value="InterPro"/>
</dbReference>
<dbReference type="eggNOG" id="ENOG502QUDZ">
    <property type="taxonomic scope" value="Eukaryota"/>
</dbReference>
<dbReference type="OMA" id="TFWVDSI"/>